<accession>A0A2Z4GAY8</accession>
<reference evidence="2 3" key="1">
    <citation type="submission" date="2018-05" db="EMBL/GenBank/DDBJ databases">
        <title>Complete genome sequence of Arcticibacterium luteifluviistationis SM1504T, a cytophagaceae bacterium isolated from Arctic surface seawater.</title>
        <authorList>
            <person name="Li Y."/>
            <person name="Qin Q.-L."/>
        </authorList>
    </citation>
    <scope>NUCLEOTIDE SEQUENCE [LARGE SCALE GENOMIC DNA]</scope>
    <source>
        <strain evidence="2 3">SM1504</strain>
    </source>
</reference>
<dbReference type="Proteomes" id="UP000249873">
    <property type="component" value="Chromosome"/>
</dbReference>
<feature type="signal peptide" evidence="1">
    <location>
        <begin position="1"/>
        <end position="18"/>
    </location>
</feature>
<dbReference type="OrthoDB" id="129527at2"/>
<dbReference type="EMBL" id="CP029480">
    <property type="protein sequence ID" value="AWV98449.1"/>
    <property type="molecule type" value="Genomic_DNA"/>
</dbReference>
<evidence type="ECO:0000256" key="1">
    <source>
        <dbReference type="SAM" id="SignalP"/>
    </source>
</evidence>
<protein>
    <submittedName>
        <fullName evidence="2">DUF4920 domain-containing protein</fullName>
    </submittedName>
</protein>
<feature type="chain" id="PRO_5016254689" evidence="1">
    <location>
        <begin position="19"/>
        <end position="149"/>
    </location>
</feature>
<dbReference type="AlphaFoldDB" id="A0A2Z4GAY8"/>
<gene>
    <name evidence="2" type="ORF">DJ013_09800</name>
</gene>
<dbReference type="RefSeq" id="WP_111371642.1">
    <property type="nucleotide sequence ID" value="NZ_CP029480.1"/>
</dbReference>
<evidence type="ECO:0000313" key="3">
    <source>
        <dbReference type="Proteomes" id="UP000249873"/>
    </source>
</evidence>
<evidence type="ECO:0000313" key="2">
    <source>
        <dbReference type="EMBL" id="AWV98449.1"/>
    </source>
</evidence>
<name>A0A2Z4GAY8_9BACT</name>
<dbReference type="InterPro" id="IPR032577">
    <property type="entry name" value="DUF4920"/>
</dbReference>
<organism evidence="2 3">
    <name type="scientific">Arcticibacterium luteifluviistationis</name>
    <dbReference type="NCBI Taxonomy" id="1784714"/>
    <lineage>
        <taxon>Bacteria</taxon>
        <taxon>Pseudomonadati</taxon>
        <taxon>Bacteroidota</taxon>
        <taxon>Cytophagia</taxon>
        <taxon>Cytophagales</taxon>
        <taxon>Leadbetterellaceae</taxon>
        <taxon>Arcticibacterium</taxon>
    </lineage>
</organism>
<keyword evidence="1" id="KW-0732">Signal</keyword>
<keyword evidence="3" id="KW-1185">Reference proteome</keyword>
<sequence>MRKLVLVIAFCSSISVFGQDFKAYGDSFVKTSPTAAKSLKQLDLSDTADLEVEGEVNAVCQAKGCWMTVNLENGETMRVTFKDYGFFVPKNLAGTKVVFKGKPEVTETSVEELRHYAADAGKTKKEIMAITEPEIALTFVADGVLVPGK</sequence>
<proteinExistence type="predicted"/>
<dbReference type="Pfam" id="PF16267">
    <property type="entry name" value="DUF4920"/>
    <property type="match status" value="1"/>
</dbReference>
<dbReference type="KEGG" id="als:DJ013_09800"/>